<dbReference type="EMBL" id="UINC01187790">
    <property type="protein sequence ID" value="SVE00699.1"/>
    <property type="molecule type" value="Genomic_DNA"/>
</dbReference>
<feature type="non-terminal residue" evidence="2">
    <location>
        <position position="1"/>
    </location>
</feature>
<feature type="compositionally biased region" description="Basic and acidic residues" evidence="1">
    <location>
        <begin position="1"/>
        <end position="14"/>
    </location>
</feature>
<evidence type="ECO:0000256" key="1">
    <source>
        <dbReference type="SAM" id="MobiDB-lite"/>
    </source>
</evidence>
<gene>
    <name evidence="2" type="ORF">METZ01_LOCUS453553</name>
</gene>
<organism evidence="2">
    <name type="scientific">marine metagenome</name>
    <dbReference type="NCBI Taxonomy" id="408172"/>
    <lineage>
        <taxon>unclassified sequences</taxon>
        <taxon>metagenomes</taxon>
        <taxon>ecological metagenomes</taxon>
    </lineage>
</organism>
<protein>
    <submittedName>
        <fullName evidence="2">Uncharacterized protein</fullName>
    </submittedName>
</protein>
<evidence type="ECO:0000313" key="2">
    <source>
        <dbReference type="EMBL" id="SVE00699.1"/>
    </source>
</evidence>
<dbReference type="AlphaFoldDB" id="A0A382ZZE7"/>
<proteinExistence type="predicted"/>
<sequence length="21" mass="2409">DRNPNDRQAKKLLNEIKGTTP</sequence>
<reference evidence="2" key="1">
    <citation type="submission" date="2018-05" db="EMBL/GenBank/DDBJ databases">
        <authorList>
            <person name="Lanie J.A."/>
            <person name="Ng W.-L."/>
            <person name="Kazmierczak K.M."/>
            <person name="Andrzejewski T.M."/>
            <person name="Davidsen T.M."/>
            <person name="Wayne K.J."/>
            <person name="Tettelin H."/>
            <person name="Glass J.I."/>
            <person name="Rusch D."/>
            <person name="Podicherti R."/>
            <person name="Tsui H.-C.T."/>
            <person name="Winkler M.E."/>
        </authorList>
    </citation>
    <scope>NUCLEOTIDE SEQUENCE</scope>
</reference>
<name>A0A382ZZE7_9ZZZZ</name>
<feature type="region of interest" description="Disordered" evidence="1">
    <location>
        <begin position="1"/>
        <end position="21"/>
    </location>
</feature>
<accession>A0A382ZZE7</accession>